<dbReference type="InterPro" id="IPR029044">
    <property type="entry name" value="Nucleotide-diphossugar_trans"/>
</dbReference>
<dbReference type="EMBL" id="AYXG01000214">
    <property type="protein sequence ID" value="EWC59211.1"/>
    <property type="molecule type" value="Genomic_DNA"/>
</dbReference>
<comment type="similarity">
    <text evidence="1">Belongs to the glycosyltransferase 2 family.</text>
</comment>
<dbReference type="STRING" id="909613.UO65_5491"/>
<dbReference type="InterPro" id="IPR001173">
    <property type="entry name" value="Glyco_trans_2-like"/>
</dbReference>
<dbReference type="RefSeq" id="WP_233427859.1">
    <property type="nucleotide sequence ID" value="NZ_AYXG01000214.1"/>
</dbReference>
<evidence type="ECO:0000313" key="4">
    <source>
        <dbReference type="Proteomes" id="UP000019277"/>
    </source>
</evidence>
<dbReference type="PANTHER" id="PTHR48090">
    <property type="entry name" value="UNDECAPRENYL-PHOSPHATE 4-DEOXY-4-FORMAMIDO-L-ARABINOSE TRANSFERASE-RELATED"/>
    <property type="match status" value="1"/>
</dbReference>
<dbReference type="AlphaFoldDB" id="W7IRW9"/>
<dbReference type="PANTHER" id="PTHR48090:SF6">
    <property type="entry name" value="SLR5056 PROTEIN"/>
    <property type="match status" value="1"/>
</dbReference>
<gene>
    <name evidence="3" type="ORF">UO65_5491</name>
</gene>
<comment type="caution">
    <text evidence="3">The sequence shown here is derived from an EMBL/GenBank/DDBJ whole genome shotgun (WGS) entry which is preliminary data.</text>
</comment>
<sequence>MSIPLPRPVEVTGPARDGGRTHVVLPAYNEAANLPALLDRFAALEFADGVTVWVVDDGSSDDTAAVALGAAGVDLQLVRHEVNRGLGQAVHSGLRAVLRVAHPDDIVVVMDADDTHDPALIEPLWAEVAAGADVVICSRFVDGGDDATAPPVRRLLSRCAAALFRRIVAVEGVADFTSGFRAYRVSLLDRAARHWGERLVEEKGFACMVELLLKLRHCEPVIREVPLLLRYDRKRGASKLRLRRTLAQYLRLLVRDRLAPPPHWALRGPGA</sequence>
<dbReference type="GO" id="GO:0016740">
    <property type="term" value="F:transferase activity"/>
    <property type="evidence" value="ECO:0007669"/>
    <property type="project" value="UniProtKB-KW"/>
</dbReference>
<evidence type="ECO:0000313" key="3">
    <source>
        <dbReference type="EMBL" id="EWC59211.1"/>
    </source>
</evidence>
<dbReference type="Gene3D" id="3.90.550.10">
    <property type="entry name" value="Spore Coat Polysaccharide Biosynthesis Protein SpsA, Chain A"/>
    <property type="match status" value="1"/>
</dbReference>
<evidence type="ECO:0000259" key="2">
    <source>
        <dbReference type="Pfam" id="PF00535"/>
    </source>
</evidence>
<dbReference type="InterPro" id="IPR050256">
    <property type="entry name" value="Glycosyltransferase_2"/>
</dbReference>
<dbReference type="SUPFAM" id="SSF53448">
    <property type="entry name" value="Nucleotide-diphospho-sugar transferases"/>
    <property type="match status" value="1"/>
</dbReference>
<name>W7IRW9_9PSEU</name>
<protein>
    <submittedName>
        <fullName evidence="3">Glycosyltransferase</fullName>
    </submittedName>
</protein>
<dbReference type="Pfam" id="PF00535">
    <property type="entry name" value="Glycos_transf_2"/>
    <property type="match status" value="1"/>
</dbReference>
<reference evidence="3 4" key="1">
    <citation type="journal article" date="2014" name="Genome Announc.">
        <title>Draft Genome Sequence of the Antitrypanosomally Active Sponge-Associated Bacterium Actinokineospora sp. Strain EG49.</title>
        <authorList>
            <person name="Harjes J."/>
            <person name="Ryu T."/>
            <person name="Abdelmohsen U.R."/>
            <person name="Moitinho-Silva L."/>
            <person name="Horn H."/>
            <person name="Ravasi T."/>
            <person name="Hentschel U."/>
        </authorList>
    </citation>
    <scope>NUCLEOTIDE SEQUENCE [LARGE SCALE GENOMIC DNA]</scope>
    <source>
        <strain evidence="3 4">EG49</strain>
    </source>
</reference>
<evidence type="ECO:0000256" key="1">
    <source>
        <dbReference type="ARBA" id="ARBA00006739"/>
    </source>
</evidence>
<organism evidence="3 4">
    <name type="scientific">Actinokineospora spheciospongiae</name>
    <dbReference type="NCBI Taxonomy" id="909613"/>
    <lineage>
        <taxon>Bacteria</taxon>
        <taxon>Bacillati</taxon>
        <taxon>Actinomycetota</taxon>
        <taxon>Actinomycetes</taxon>
        <taxon>Pseudonocardiales</taxon>
        <taxon>Pseudonocardiaceae</taxon>
        <taxon>Actinokineospora</taxon>
    </lineage>
</organism>
<proteinExistence type="inferred from homology"/>
<feature type="domain" description="Glycosyltransferase 2-like" evidence="2">
    <location>
        <begin position="23"/>
        <end position="189"/>
    </location>
</feature>
<accession>W7IRW9</accession>
<keyword evidence="4" id="KW-1185">Reference proteome</keyword>
<keyword evidence="3" id="KW-0808">Transferase</keyword>
<dbReference type="Proteomes" id="UP000019277">
    <property type="component" value="Unassembled WGS sequence"/>
</dbReference>
<dbReference type="PATRIC" id="fig|909613.9.peg.5490"/>
<dbReference type="eggNOG" id="COG0463">
    <property type="taxonomic scope" value="Bacteria"/>
</dbReference>